<protein>
    <submittedName>
        <fullName evidence="2">Uncharacterized protein</fullName>
    </submittedName>
</protein>
<sequence length="115" mass="12523">MKPPIDTPKWAIFATYHSEEEEEPSGSNNNNGGGSNGGSNSGSNNNGNGRTSISGYTSDENYDKLCDDRNDNSEAAQKNNEAKIIPRAVPGLAFLHKAVIFHNELNSLFKQTFNF</sequence>
<keyword evidence="3" id="KW-1185">Reference proteome</keyword>
<feature type="compositionally biased region" description="Gly residues" evidence="1">
    <location>
        <begin position="31"/>
        <end position="40"/>
    </location>
</feature>
<feature type="region of interest" description="Disordered" evidence="1">
    <location>
        <begin position="1"/>
        <end position="78"/>
    </location>
</feature>
<feature type="compositionally biased region" description="Basic and acidic residues" evidence="1">
    <location>
        <begin position="61"/>
        <end position="72"/>
    </location>
</feature>
<dbReference type="EMBL" id="QKWP01001867">
    <property type="protein sequence ID" value="RIB06110.1"/>
    <property type="molecule type" value="Genomic_DNA"/>
</dbReference>
<comment type="caution">
    <text evidence="2">The sequence shown here is derived from an EMBL/GenBank/DDBJ whole genome shotgun (WGS) entry which is preliminary data.</text>
</comment>
<accession>A0A397U798</accession>
<dbReference type="AlphaFoldDB" id="A0A397U798"/>
<proteinExistence type="predicted"/>
<dbReference type="Proteomes" id="UP000266673">
    <property type="component" value="Unassembled WGS sequence"/>
</dbReference>
<evidence type="ECO:0000256" key="1">
    <source>
        <dbReference type="SAM" id="MobiDB-lite"/>
    </source>
</evidence>
<reference evidence="2 3" key="1">
    <citation type="submission" date="2018-06" db="EMBL/GenBank/DDBJ databases">
        <title>Comparative genomics reveals the genomic features of Rhizophagus irregularis, R. cerebriforme, R. diaphanum and Gigaspora rosea, and their symbiotic lifestyle signature.</title>
        <authorList>
            <person name="Morin E."/>
            <person name="San Clemente H."/>
            <person name="Chen E.C.H."/>
            <person name="De La Providencia I."/>
            <person name="Hainaut M."/>
            <person name="Kuo A."/>
            <person name="Kohler A."/>
            <person name="Murat C."/>
            <person name="Tang N."/>
            <person name="Roy S."/>
            <person name="Loubradou J."/>
            <person name="Henrissat B."/>
            <person name="Grigoriev I.V."/>
            <person name="Corradi N."/>
            <person name="Roux C."/>
            <person name="Martin F.M."/>
        </authorList>
    </citation>
    <scope>NUCLEOTIDE SEQUENCE [LARGE SCALE GENOMIC DNA]</scope>
    <source>
        <strain evidence="2 3">DAOM 194757</strain>
    </source>
</reference>
<organism evidence="2 3">
    <name type="scientific">Gigaspora rosea</name>
    <dbReference type="NCBI Taxonomy" id="44941"/>
    <lineage>
        <taxon>Eukaryota</taxon>
        <taxon>Fungi</taxon>
        <taxon>Fungi incertae sedis</taxon>
        <taxon>Mucoromycota</taxon>
        <taxon>Glomeromycotina</taxon>
        <taxon>Glomeromycetes</taxon>
        <taxon>Diversisporales</taxon>
        <taxon>Gigasporaceae</taxon>
        <taxon>Gigaspora</taxon>
    </lineage>
</organism>
<evidence type="ECO:0000313" key="3">
    <source>
        <dbReference type="Proteomes" id="UP000266673"/>
    </source>
</evidence>
<evidence type="ECO:0000313" key="2">
    <source>
        <dbReference type="EMBL" id="RIB06110.1"/>
    </source>
</evidence>
<name>A0A397U798_9GLOM</name>
<gene>
    <name evidence="2" type="ORF">C2G38_2217922</name>
</gene>
<feature type="compositionally biased region" description="Polar residues" evidence="1">
    <location>
        <begin position="50"/>
        <end position="59"/>
    </location>
</feature>